<feature type="domain" description="Large ribosomal subunit protein uL30-like ferredoxin-like fold" evidence="4">
    <location>
        <begin position="127"/>
        <end position="177"/>
    </location>
</feature>
<dbReference type="InterPro" id="IPR016082">
    <property type="entry name" value="Ribosomal_uL30_ferredoxin-like"/>
</dbReference>
<gene>
    <name evidence="5" type="ORF">CDEB00056_LOCUS5500</name>
</gene>
<dbReference type="EMBL" id="HBIO01007359">
    <property type="protein sequence ID" value="CAE0460659.1"/>
    <property type="molecule type" value="Transcribed_RNA"/>
</dbReference>
<dbReference type="PANTHER" id="PTHR11524:SF16">
    <property type="entry name" value="LARGE RIBOSOMAL SUBUNIT PROTEIN UL30"/>
    <property type="match status" value="1"/>
</dbReference>
<keyword evidence="3" id="KW-0687">Ribonucleoprotein</keyword>
<reference evidence="5" key="1">
    <citation type="submission" date="2021-01" db="EMBL/GenBank/DDBJ databases">
        <authorList>
            <person name="Corre E."/>
            <person name="Pelletier E."/>
            <person name="Niang G."/>
            <person name="Scheremetjew M."/>
            <person name="Finn R."/>
            <person name="Kale V."/>
            <person name="Holt S."/>
            <person name="Cochrane G."/>
            <person name="Meng A."/>
            <person name="Brown T."/>
            <person name="Cohen L."/>
        </authorList>
    </citation>
    <scope>NUCLEOTIDE SEQUENCE</scope>
    <source>
        <strain evidence="5">MM31A-1</strain>
    </source>
</reference>
<dbReference type="CDD" id="cd01657">
    <property type="entry name" value="Ribosomal_L7_archeal_euk"/>
    <property type="match status" value="1"/>
</dbReference>
<evidence type="ECO:0000256" key="1">
    <source>
        <dbReference type="ARBA" id="ARBA00007594"/>
    </source>
</evidence>
<dbReference type="GO" id="GO:0022625">
    <property type="term" value="C:cytosolic large ribosomal subunit"/>
    <property type="evidence" value="ECO:0007669"/>
    <property type="project" value="TreeGrafter"/>
</dbReference>
<dbReference type="SUPFAM" id="SSF55129">
    <property type="entry name" value="Ribosomal protein L30p/L7e"/>
    <property type="match status" value="1"/>
</dbReference>
<accession>A0A7S3V6U1</accession>
<dbReference type="GO" id="GO:0003723">
    <property type="term" value="F:RNA binding"/>
    <property type="evidence" value="ECO:0007669"/>
    <property type="project" value="TreeGrafter"/>
</dbReference>
<dbReference type="InterPro" id="IPR035808">
    <property type="entry name" value="Ribosomal_uL30_euk_arc"/>
</dbReference>
<proteinExistence type="inferred from homology"/>
<dbReference type="GO" id="GO:0003735">
    <property type="term" value="F:structural constituent of ribosome"/>
    <property type="evidence" value="ECO:0007669"/>
    <property type="project" value="TreeGrafter"/>
</dbReference>
<dbReference type="FunFam" id="3.30.1390.20:FF:000004">
    <property type="entry name" value="60S ribosomal protein L7"/>
    <property type="match status" value="1"/>
</dbReference>
<dbReference type="Pfam" id="PF00327">
    <property type="entry name" value="Ribosomal_L30"/>
    <property type="match status" value="1"/>
</dbReference>
<comment type="similarity">
    <text evidence="1">Belongs to the universal ribosomal protein uL30 family.</text>
</comment>
<name>A0A7S3V6U1_9STRA</name>
<dbReference type="InterPro" id="IPR036919">
    <property type="entry name" value="Ribo_uL30_ferredoxin-like_sf"/>
</dbReference>
<dbReference type="Gene3D" id="3.30.1390.20">
    <property type="entry name" value="Ribosomal protein L30, ferredoxin-like fold domain"/>
    <property type="match status" value="1"/>
</dbReference>
<sequence length="288" mass="33088">MASEKKDDGLQLVPEVVLKRKHDLDEMKANRAAQAIINPKGNRKVFRKTKVVKVQKPETILAKSRAMRNHSIRYKRVLKKGMQKRASNSKIEKTKIVIPEGLKDAEEELELQKEVNFIANSVGAKLVFIIRIREPNGMPKNVKKILNNMKLKSINEGTFRRYDEATKKKLHLIEPWVTYGIPSKNMINDLIRRRGHGKIDGKRVRLSDNVVVEKALSDETEGAVICVDDMVHELHMVGNEFKKVNSFLWTFQLSSPRTKFQKEKLGYKEGGDYGDRGEEIDDLIIQML</sequence>
<evidence type="ECO:0000313" key="5">
    <source>
        <dbReference type="EMBL" id="CAE0460659.1"/>
    </source>
</evidence>
<dbReference type="AlphaFoldDB" id="A0A7S3V6U1"/>
<evidence type="ECO:0000256" key="2">
    <source>
        <dbReference type="ARBA" id="ARBA00022980"/>
    </source>
</evidence>
<dbReference type="GO" id="GO:0000463">
    <property type="term" value="P:maturation of LSU-rRNA from tricistronic rRNA transcript (SSU-rRNA, 5.8S rRNA, LSU-rRNA)"/>
    <property type="evidence" value="ECO:0007669"/>
    <property type="project" value="TreeGrafter"/>
</dbReference>
<organism evidence="5">
    <name type="scientific">Chaetoceros debilis</name>
    <dbReference type="NCBI Taxonomy" id="122233"/>
    <lineage>
        <taxon>Eukaryota</taxon>
        <taxon>Sar</taxon>
        <taxon>Stramenopiles</taxon>
        <taxon>Ochrophyta</taxon>
        <taxon>Bacillariophyta</taxon>
        <taxon>Coscinodiscophyceae</taxon>
        <taxon>Chaetocerotophycidae</taxon>
        <taxon>Chaetocerotales</taxon>
        <taxon>Chaetocerotaceae</taxon>
        <taxon>Chaetoceros</taxon>
    </lineage>
</organism>
<evidence type="ECO:0000259" key="4">
    <source>
        <dbReference type="Pfam" id="PF00327"/>
    </source>
</evidence>
<keyword evidence="2" id="KW-0689">Ribosomal protein</keyword>
<dbReference type="PANTHER" id="PTHR11524">
    <property type="entry name" value="60S RIBOSOMAL PROTEIN L7"/>
    <property type="match status" value="1"/>
</dbReference>
<evidence type="ECO:0000256" key="3">
    <source>
        <dbReference type="ARBA" id="ARBA00023274"/>
    </source>
</evidence>
<dbReference type="InterPro" id="IPR039699">
    <property type="entry name" value="Ribosomal_uL30"/>
</dbReference>
<protein>
    <recommendedName>
        <fullName evidence="4">Large ribosomal subunit protein uL30-like ferredoxin-like fold domain-containing protein</fullName>
    </recommendedName>
</protein>